<organism evidence="1">
    <name type="scientific">Culex pipiens</name>
    <name type="common">House mosquito</name>
    <dbReference type="NCBI Taxonomy" id="7175"/>
    <lineage>
        <taxon>Eukaryota</taxon>
        <taxon>Metazoa</taxon>
        <taxon>Ecdysozoa</taxon>
        <taxon>Arthropoda</taxon>
        <taxon>Hexapoda</taxon>
        <taxon>Insecta</taxon>
        <taxon>Pterygota</taxon>
        <taxon>Neoptera</taxon>
        <taxon>Endopterygota</taxon>
        <taxon>Diptera</taxon>
        <taxon>Nematocera</taxon>
        <taxon>Culicoidea</taxon>
        <taxon>Culicidae</taxon>
        <taxon>Culicinae</taxon>
        <taxon>Culicini</taxon>
        <taxon>Culex</taxon>
        <taxon>Culex</taxon>
    </lineage>
</organism>
<name>A0A8D8F525_CULPI</name>
<proteinExistence type="predicted"/>
<dbReference type="AlphaFoldDB" id="A0A8D8F525"/>
<accession>A0A8D8F525</accession>
<protein>
    <submittedName>
        <fullName evidence="1">(northern house mosquito) hypothetical protein</fullName>
    </submittedName>
</protein>
<reference evidence="1" key="1">
    <citation type="submission" date="2021-05" db="EMBL/GenBank/DDBJ databases">
        <authorList>
            <person name="Alioto T."/>
            <person name="Alioto T."/>
            <person name="Gomez Garrido J."/>
        </authorList>
    </citation>
    <scope>NUCLEOTIDE SEQUENCE</scope>
</reference>
<sequence length="99" mass="11763">MLLSMVLLQNYHSRAIFHFALQISSAEKPAQEKKKLTLNMHLLSRECQVFSYFFPQLLLPASHRWQRSFFQQMSANLSPLLNVTKCYYHPLSIHHQKHH</sequence>
<evidence type="ECO:0000313" key="1">
    <source>
        <dbReference type="EMBL" id="CAG6459597.1"/>
    </source>
</evidence>
<dbReference type="EMBL" id="HBUE01038017">
    <property type="protein sequence ID" value="CAG6459597.1"/>
    <property type="molecule type" value="Transcribed_RNA"/>
</dbReference>